<protein>
    <recommendedName>
        <fullName evidence="5">Glycosyltransferase</fullName>
    </recommendedName>
</protein>
<feature type="domain" description="Glycosyl transferase family 1" evidence="1">
    <location>
        <begin position="196"/>
        <end position="355"/>
    </location>
</feature>
<dbReference type="EMBL" id="PRKZ01000001">
    <property type="protein sequence ID" value="RAW52045.1"/>
    <property type="molecule type" value="Genomic_DNA"/>
</dbReference>
<dbReference type="PANTHER" id="PTHR12526:SF627">
    <property type="entry name" value="D-RHAMNOSYLTRANSFERASE WBPZ"/>
    <property type="match status" value="1"/>
</dbReference>
<dbReference type="AlphaFoldDB" id="A0A329TRX4"/>
<evidence type="ECO:0008006" key="5">
    <source>
        <dbReference type="Google" id="ProtNLM"/>
    </source>
</evidence>
<feature type="domain" description="Glycosyltransferase subfamily 4-like N-terminal" evidence="2">
    <location>
        <begin position="14"/>
        <end position="185"/>
    </location>
</feature>
<dbReference type="Proteomes" id="UP000251634">
    <property type="component" value="Unassembled WGS sequence"/>
</dbReference>
<dbReference type="Pfam" id="PF13439">
    <property type="entry name" value="Glyco_transf_4"/>
    <property type="match status" value="1"/>
</dbReference>
<dbReference type="InterPro" id="IPR028098">
    <property type="entry name" value="Glyco_trans_4-like_N"/>
</dbReference>
<dbReference type="Pfam" id="PF00534">
    <property type="entry name" value="Glycos_transf_1"/>
    <property type="match status" value="1"/>
</dbReference>
<dbReference type="PANTHER" id="PTHR12526">
    <property type="entry name" value="GLYCOSYLTRANSFERASE"/>
    <property type="match status" value="1"/>
</dbReference>
<dbReference type="SUPFAM" id="SSF53756">
    <property type="entry name" value="UDP-Glycosyltransferase/glycogen phosphorylase"/>
    <property type="match status" value="1"/>
</dbReference>
<dbReference type="Gene3D" id="3.40.50.2000">
    <property type="entry name" value="Glycogen Phosphorylase B"/>
    <property type="match status" value="2"/>
</dbReference>
<accession>A0A329TRX4</accession>
<reference evidence="3 4" key="1">
    <citation type="submission" date="2018-02" db="EMBL/GenBank/DDBJ databases">
        <title>Complete genome sequencing of Faecalibacterium prausnitzii strains isolated from the human gut.</title>
        <authorList>
            <person name="Fitzgerald B.C."/>
            <person name="Shkoporov A.N."/>
            <person name="Ross P.R."/>
            <person name="Hill C."/>
        </authorList>
    </citation>
    <scope>NUCLEOTIDE SEQUENCE [LARGE SCALE GENOMIC DNA]</scope>
    <source>
        <strain evidence="3 4">APC942/8-14-2</strain>
    </source>
</reference>
<name>A0A329TRX4_9FIRM</name>
<sequence>MKILLAATSTEDFSGASKCLLELASSLTCHGQEVVVSLPKVGGSIETALSEKNIPFVVMREYQCWYKEKNETPSPITTALKRVMNKITVAKCRKYLRIERFDIVHVNALTAYVVGKAAILENIPVVWHIREFMEEDLGISFVSREYSLELLNRATQFIAISQPICNKWSAQLQAPVTVVHDGVPVKDYYVDNNTVHETVKVLLYGRVVPGKGQLFYVQAAENILRNTSKPCTFYFAGKVEDEEYFNSCMQSIRQSGQENSIKYLGQISDIQNLLRDTDIVCVCSTKEGFGRVTVESMLGKCLVVGAASGATTELIQDGVNGILYQPDDEADFCKKLTACIEQFDKYAGVVENGQKYALSHFTDEKNTEGILLVYKNIAERIR</sequence>
<organism evidence="3 4">
    <name type="scientific">Faecalibacterium prausnitzii</name>
    <dbReference type="NCBI Taxonomy" id="853"/>
    <lineage>
        <taxon>Bacteria</taxon>
        <taxon>Bacillati</taxon>
        <taxon>Bacillota</taxon>
        <taxon>Clostridia</taxon>
        <taxon>Eubacteriales</taxon>
        <taxon>Oscillospiraceae</taxon>
        <taxon>Faecalibacterium</taxon>
    </lineage>
</organism>
<evidence type="ECO:0000313" key="4">
    <source>
        <dbReference type="Proteomes" id="UP000251634"/>
    </source>
</evidence>
<evidence type="ECO:0000259" key="2">
    <source>
        <dbReference type="Pfam" id="PF13439"/>
    </source>
</evidence>
<dbReference type="InterPro" id="IPR001296">
    <property type="entry name" value="Glyco_trans_1"/>
</dbReference>
<gene>
    <name evidence="3" type="ORF">C4N25_01115</name>
</gene>
<comment type="caution">
    <text evidence="3">The sequence shown here is derived from an EMBL/GenBank/DDBJ whole genome shotgun (WGS) entry which is preliminary data.</text>
</comment>
<dbReference type="GO" id="GO:0016757">
    <property type="term" value="F:glycosyltransferase activity"/>
    <property type="evidence" value="ECO:0007669"/>
    <property type="project" value="InterPro"/>
</dbReference>
<evidence type="ECO:0000259" key="1">
    <source>
        <dbReference type="Pfam" id="PF00534"/>
    </source>
</evidence>
<proteinExistence type="predicted"/>
<evidence type="ECO:0000313" key="3">
    <source>
        <dbReference type="EMBL" id="RAW52045.1"/>
    </source>
</evidence>
<dbReference type="RefSeq" id="WP_112114651.1">
    <property type="nucleotide sequence ID" value="NZ_PRKZ01000001.1"/>
</dbReference>